<gene>
    <name evidence="2" type="ORF">OHV25_38370</name>
</gene>
<name>A0AAU2HBX6_9ACTN</name>
<proteinExistence type="predicted"/>
<organism evidence="2">
    <name type="scientific">Streptomyces sp. NBC_00060</name>
    <dbReference type="NCBI Taxonomy" id="2975636"/>
    <lineage>
        <taxon>Bacteria</taxon>
        <taxon>Bacillati</taxon>
        <taxon>Actinomycetota</taxon>
        <taxon>Actinomycetes</taxon>
        <taxon>Kitasatosporales</taxon>
        <taxon>Streptomycetaceae</taxon>
        <taxon>Streptomyces</taxon>
    </lineage>
</organism>
<accession>A0AAU2HBX6</accession>
<dbReference type="EMBL" id="CP108253">
    <property type="protein sequence ID" value="WTU45022.1"/>
    <property type="molecule type" value="Genomic_DNA"/>
</dbReference>
<reference evidence="2" key="1">
    <citation type="submission" date="2022-10" db="EMBL/GenBank/DDBJ databases">
        <title>The complete genomes of actinobacterial strains from the NBC collection.</title>
        <authorList>
            <person name="Joergensen T.S."/>
            <person name="Alvarez Arevalo M."/>
            <person name="Sterndorff E.B."/>
            <person name="Faurdal D."/>
            <person name="Vuksanovic O."/>
            <person name="Mourched A.-S."/>
            <person name="Charusanti P."/>
            <person name="Shaw S."/>
            <person name="Blin K."/>
            <person name="Weber T."/>
        </authorList>
    </citation>
    <scope>NUCLEOTIDE SEQUENCE</scope>
    <source>
        <strain evidence="2">NBC_00060</strain>
    </source>
</reference>
<protein>
    <submittedName>
        <fullName evidence="2">Uncharacterized protein</fullName>
    </submittedName>
</protein>
<evidence type="ECO:0000256" key="1">
    <source>
        <dbReference type="SAM" id="MobiDB-lite"/>
    </source>
</evidence>
<dbReference type="AlphaFoldDB" id="A0AAU2HBX6"/>
<feature type="region of interest" description="Disordered" evidence="1">
    <location>
        <begin position="108"/>
        <end position="130"/>
    </location>
</feature>
<evidence type="ECO:0000313" key="2">
    <source>
        <dbReference type="EMBL" id="WTU45022.1"/>
    </source>
</evidence>
<sequence length="130" mass="13356">MGTHEQGLSVTRIELTGVPQAVDRLMAALSAHGEIIYDSRSDLDARGEVHCIAEAVLPGEDAVPGAQGATTVTVQAVLDIDRAAGPSLLAAAGRGQLEADVAARLEGLSHSSGPARTRVVSVRPSRAPQD</sequence>